<proteinExistence type="predicted"/>
<feature type="domain" description="Fanconi Anaemia group E protein C-terminal" evidence="1">
    <location>
        <begin position="1"/>
        <end position="139"/>
    </location>
</feature>
<dbReference type="Gene3D" id="1.25.40.480">
    <property type="match status" value="1"/>
</dbReference>
<dbReference type="AlphaFoldDB" id="A0A8C5LBI5"/>
<reference evidence="2" key="2">
    <citation type="submission" date="2025-09" db="UniProtKB">
        <authorList>
            <consortium name="Ensembl"/>
        </authorList>
    </citation>
    <scope>IDENTIFICATION</scope>
</reference>
<reference evidence="2" key="1">
    <citation type="submission" date="2025-08" db="UniProtKB">
        <authorList>
            <consortium name="Ensembl"/>
        </authorList>
    </citation>
    <scope>IDENTIFICATION</scope>
</reference>
<accession>A0A8C5LBI5</accession>
<dbReference type="Ensembl" id="ENSJJAT00000029275.1">
    <property type="protein sequence ID" value="ENSJJAP00000022705.1"/>
    <property type="gene ID" value="ENSJJAG00000022676.1"/>
</dbReference>
<dbReference type="Pfam" id="PF11510">
    <property type="entry name" value="FA_FANCE"/>
    <property type="match status" value="1"/>
</dbReference>
<dbReference type="GO" id="GO:0043240">
    <property type="term" value="C:Fanconi anaemia nuclear complex"/>
    <property type="evidence" value="ECO:0007669"/>
    <property type="project" value="InterPro"/>
</dbReference>
<keyword evidence="3" id="KW-1185">Reference proteome</keyword>
<evidence type="ECO:0000313" key="2">
    <source>
        <dbReference type="Ensembl" id="ENSJJAP00000022705.1"/>
    </source>
</evidence>
<evidence type="ECO:0000259" key="1">
    <source>
        <dbReference type="Pfam" id="PF11510"/>
    </source>
</evidence>
<dbReference type="GeneTree" id="ENSGT00390000000705"/>
<dbReference type="InterPro" id="IPR039685">
    <property type="entry name" value="FANCE"/>
</dbReference>
<protein>
    <recommendedName>
        <fullName evidence="1">Fanconi Anaemia group E protein C-terminal domain-containing protein</fullName>
    </recommendedName>
</protein>
<dbReference type="PANTHER" id="PTHR32094">
    <property type="entry name" value="FANCONI ANEMIA GROUP E PROTEIN"/>
    <property type="match status" value="1"/>
</dbReference>
<dbReference type="PANTHER" id="PTHR32094:SF5">
    <property type="entry name" value="FANCONI ANEMIA GROUP E PROTEIN"/>
    <property type="match status" value="1"/>
</dbReference>
<dbReference type="Proteomes" id="UP000694385">
    <property type="component" value="Unassembled WGS sequence"/>
</dbReference>
<dbReference type="InterPro" id="IPR021025">
    <property type="entry name" value="Fanconi_anaemia_gr_E_prot_C"/>
</dbReference>
<sequence length="171" mass="19006">MELLCSQLQLSQIPDSVLLQFCSCLLSLSPALSISNATVLARSLFLGRILSLTTSASRLLRTAFISFCAKYTYPFCRALLGPLLQAPGVGSAQTELLCSLMKDESLEPDTQVLLLEQVLELAWKEETFLVLQALLERQITEPQRLHLALVLEPNTTFLRKSLQSALRLLSR</sequence>
<dbReference type="GO" id="GO:0036297">
    <property type="term" value="P:interstrand cross-link repair"/>
    <property type="evidence" value="ECO:0007669"/>
    <property type="project" value="InterPro"/>
</dbReference>
<name>A0A8C5LBI5_JACJA</name>
<organism evidence="2 3">
    <name type="scientific">Jaculus jaculus</name>
    <name type="common">Lesser Egyptian jerboa</name>
    <dbReference type="NCBI Taxonomy" id="51337"/>
    <lineage>
        <taxon>Eukaryota</taxon>
        <taxon>Metazoa</taxon>
        <taxon>Chordata</taxon>
        <taxon>Craniata</taxon>
        <taxon>Vertebrata</taxon>
        <taxon>Euteleostomi</taxon>
        <taxon>Mammalia</taxon>
        <taxon>Eutheria</taxon>
        <taxon>Euarchontoglires</taxon>
        <taxon>Glires</taxon>
        <taxon>Rodentia</taxon>
        <taxon>Myomorpha</taxon>
        <taxon>Dipodoidea</taxon>
        <taxon>Dipodidae</taxon>
        <taxon>Dipodinae</taxon>
        <taxon>Jaculus</taxon>
    </lineage>
</organism>
<evidence type="ECO:0000313" key="3">
    <source>
        <dbReference type="Proteomes" id="UP000694385"/>
    </source>
</evidence>